<organism evidence="3 4">
    <name type="scientific">Crossiella equi</name>
    <dbReference type="NCBI Taxonomy" id="130796"/>
    <lineage>
        <taxon>Bacteria</taxon>
        <taxon>Bacillati</taxon>
        <taxon>Actinomycetota</taxon>
        <taxon>Actinomycetes</taxon>
        <taxon>Pseudonocardiales</taxon>
        <taxon>Pseudonocardiaceae</taxon>
        <taxon>Crossiella</taxon>
    </lineage>
</organism>
<dbReference type="InterPro" id="IPR005519">
    <property type="entry name" value="Acid_phosphat_B-like"/>
</dbReference>
<keyword evidence="4" id="KW-1185">Reference proteome</keyword>
<evidence type="ECO:0000256" key="2">
    <source>
        <dbReference type="SAM" id="SignalP"/>
    </source>
</evidence>
<comment type="caution">
    <text evidence="3">The sequence shown here is derived from an EMBL/GenBank/DDBJ whole genome shotgun (WGS) entry which is preliminary data.</text>
</comment>
<dbReference type="PANTHER" id="PTHR31284:SF10">
    <property type="entry name" value="ACID PHOSPHATASE-LIKE PROTEIN"/>
    <property type="match status" value="1"/>
</dbReference>
<dbReference type="RefSeq" id="WP_086782148.1">
    <property type="nucleotide sequence ID" value="NZ_JAGIOO010000001.1"/>
</dbReference>
<keyword evidence="1 2" id="KW-0732">Signal</keyword>
<protein>
    <submittedName>
        <fullName evidence="3">Secreted acid phosphatase</fullName>
    </submittedName>
</protein>
<gene>
    <name evidence="3" type="ORF">JOF53_003811</name>
</gene>
<reference evidence="3 4" key="1">
    <citation type="submission" date="2021-03" db="EMBL/GenBank/DDBJ databases">
        <title>Sequencing the genomes of 1000 actinobacteria strains.</title>
        <authorList>
            <person name="Klenk H.-P."/>
        </authorList>
    </citation>
    <scope>NUCLEOTIDE SEQUENCE [LARGE SCALE GENOMIC DNA]</scope>
    <source>
        <strain evidence="3 4">DSM 44580</strain>
    </source>
</reference>
<dbReference type="InterPro" id="IPR023214">
    <property type="entry name" value="HAD_sf"/>
</dbReference>
<evidence type="ECO:0000313" key="4">
    <source>
        <dbReference type="Proteomes" id="UP001519363"/>
    </source>
</evidence>
<evidence type="ECO:0000256" key="1">
    <source>
        <dbReference type="ARBA" id="ARBA00022729"/>
    </source>
</evidence>
<dbReference type="Pfam" id="PF03767">
    <property type="entry name" value="Acid_phosphat_B"/>
    <property type="match status" value="1"/>
</dbReference>
<feature type="signal peptide" evidence="2">
    <location>
        <begin position="1"/>
        <end position="28"/>
    </location>
</feature>
<sequence length="201" mass="21323">MRVRGLRTVLVGAMTVAALGLGAPAALAAPAPAAPASAAAEKPPYETWIRDVTAVTTQLEAYLNTRLPTAGKPALVFDIDNTTLETAYNPALTTPAIKPVLAAAKLAKSKGAAIFFVTNRPYVLGLPTEANLKSVGYPVDGLHLRPWFNFEPTEKVKTDARIAIENQGFTIVANIGNNTWDLVGGHAERTFKLPDYNGALD</sequence>
<name>A0ABS5AFG0_9PSEU</name>
<dbReference type="InterPro" id="IPR036412">
    <property type="entry name" value="HAD-like_sf"/>
</dbReference>
<evidence type="ECO:0000313" key="3">
    <source>
        <dbReference type="EMBL" id="MBP2474939.1"/>
    </source>
</evidence>
<dbReference type="EMBL" id="JAGIOO010000001">
    <property type="protein sequence ID" value="MBP2474939.1"/>
    <property type="molecule type" value="Genomic_DNA"/>
</dbReference>
<dbReference type="SUPFAM" id="SSF56784">
    <property type="entry name" value="HAD-like"/>
    <property type="match status" value="1"/>
</dbReference>
<feature type="chain" id="PRO_5046346894" evidence="2">
    <location>
        <begin position="29"/>
        <end position="201"/>
    </location>
</feature>
<dbReference type="Gene3D" id="3.40.50.1000">
    <property type="entry name" value="HAD superfamily/HAD-like"/>
    <property type="match status" value="1"/>
</dbReference>
<dbReference type="Proteomes" id="UP001519363">
    <property type="component" value="Unassembled WGS sequence"/>
</dbReference>
<proteinExistence type="predicted"/>
<accession>A0ABS5AFG0</accession>
<dbReference type="PANTHER" id="PTHR31284">
    <property type="entry name" value="ACID PHOSPHATASE-LIKE PROTEIN"/>
    <property type="match status" value="1"/>
</dbReference>